<keyword evidence="1 3" id="KW-0808">Transferase</keyword>
<reference evidence="3 4" key="1">
    <citation type="submission" date="2018-10" db="EMBL/GenBank/DDBJ databases">
        <title>Genomic Encyclopedia of Type Strains, Phase IV (KMG-IV): sequencing the most valuable type-strain genomes for metagenomic binning, comparative biology and taxonomic classification.</title>
        <authorList>
            <person name="Goeker M."/>
        </authorList>
    </citation>
    <scope>NUCLEOTIDE SEQUENCE [LARGE SCALE GENOMIC DNA]</scope>
    <source>
        <strain evidence="3 4">DSM 22008</strain>
    </source>
</reference>
<dbReference type="EMBL" id="RBII01000001">
    <property type="protein sequence ID" value="RKQ70751.1"/>
    <property type="molecule type" value="Genomic_DNA"/>
</dbReference>
<dbReference type="InterPro" id="IPR050769">
    <property type="entry name" value="NAT_camello-type"/>
</dbReference>
<dbReference type="SUPFAM" id="SSF55729">
    <property type="entry name" value="Acyl-CoA N-acyltransferases (Nat)"/>
    <property type="match status" value="1"/>
</dbReference>
<gene>
    <name evidence="3" type="ORF">DES40_0050</name>
</gene>
<dbReference type="Proteomes" id="UP000282211">
    <property type="component" value="Unassembled WGS sequence"/>
</dbReference>
<feature type="domain" description="N-acetyltransferase" evidence="2">
    <location>
        <begin position="7"/>
        <end position="157"/>
    </location>
</feature>
<dbReference type="PANTHER" id="PTHR13947">
    <property type="entry name" value="GNAT FAMILY N-ACETYLTRANSFERASE"/>
    <property type="match status" value="1"/>
</dbReference>
<comment type="caution">
    <text evidence="3">The sequence shown here is derived from an EMBL/GenBank/DDBJ whole genome shotgun (WGS) entry which is preliminary data.</text>
</comment>
<dbReference type="GO" id="GO:0008080">
    <property type="term" value="F:N-acetyltransferase activity"/>
    <property type="evidence" value="ECO:0007669"/>
    <property type="project" value="InterPro"/>
</dbReference>
<accession>A0A420WI98</accession>
<evidence type="ECO:0000313" key="3">
    <source>
        <dbReference type="EMBL" id="RKQ70751.1"/>
    </source>
</evidence>
<dbReference type="PANTHER" id="PTHR13947:SF37">
    <property type="entry name" value="LD18367P"/>
    <property type="match status" value="1"/>
</dbReference>
<evidence type="ECO:0000259" key="2">
    <source>
        <dbReference type="PROSITE" id="PS51186"/>
    </source>
</evidence>
<protein>
    <submittedName>
        <fullName evidence="3">Acetyltransferase (GNAT) family protein</fullName>
    </submittedName>
</protein>
<organism evidence="3 4">
    <name type="scientific">Litorimonas taeanensis</name>
    <dbReference type="NCBI Taxonomy" id="568099"/>
    <lineage>
        <taxon>Bacteria</taxon>
        <taxon>Pseudomonadati</taxon>
        <taxon>Pseudomonadota</taxon>
        <taxon>Alphaproteobacteria</taxon>
        <taxon>Maricaulales</taxon>
        <taxon>Robiginitomaculaceae</taxon>
    </lineage>
</organism>
<dbReference type="InterPro" id="IPR016181">
    <property type="entry name" value="Acyl_CoA_acyltransferase"/>
</dbReference>
<evidence type="ECO:0000313" key="4">
    <source>
        <dbReference type="Proteomes" id="UP000282211"/>
    </source>
</evidence>
<evidence type="ECO:0000256" key="1">
    <source>
        <dbReference type="ARBA" id="ARBA00022679"/>
    </source>
</evidence>
<dbReference type="Pfam" id="PF00583">
    <property type="entry name" value="Acetyltransf_1"/>
    <property type="match status" value="1"/>
</dbReference>
<dbReference type="PROSITE" id="PS51186">
    <property type="entry name" value="GNAT"/>
    <property type="match status" value="1"/>
</dbReference>
<dbReference type="AlphaFoldDB" id="A0A420WI98"/>
<proteinExistence type="predicted"/>
<dbReference type="InParanoid" id="A0A420WI98"/>
<name>A0A420WI98_9PROT</name>
<dbReference type="InterPro" id="IPR000182">
    <property type="entry name" value="GNAT_dom"/>
</dbReference>
<dbReference type="CDD" id="cd04301">
    <property type="entry name" value="NAT_SF"/>
    <property type="match status" value="1"/>
</dbReference>
<keyword evidence="4" id="KW-1185">Reference proteome</keyword>
<dbReference type="OrthoDB" id="1431064at2"/>
<dbReference type="RefSeq" id="WP_121098585.1">
    <property type="nucleotide sequence ID" value="NZ_RBII01000001.1"/>
</dbReference>
<dbReference type="Gene3D" id="3.40.630.30">
    <property type="match status" value="1"/>
</dbReference>
<sequence length="157" mass="17541">MDKNTRVIIKHNAPDALPRFAALNAQWIKDLHVLEESDKLMIAQPEIYTQNGNHVLSAHLGTEIAGAVALKRHENGEYELTKMAVDSQFRGQGIGQILMENAESFAKNTLGLSRLFLLSNTKNAAALRLYARNGWTVNHEGPHPIYKRANIGMEKQL</sequence>